<dbReference type="GO" id="GO:0007031">
    <property type="term" value="P:peroxisome organization"/>
    <property type="evidence" value="ECO:0007669"/>
    <property type="project" value="InterPro"/>
</dbReference>
<dbReference type="Pfam" id="PF22978">
    <property type="entry name" value="HAD_Pex22"/>
    <property type="match status" value="1"/>
</dbReference>
<feature type="region of interest" description="Disordered" evidence="1">
    <location>
        <begin position="39"/>
        <end position="73"/>
    </location>
</feature>
<protein>
    <submittedName>
        <fullName evidence="2">Uncharacterized protein</fullName>
    </submittedName>
</protein>
<dbReference type="Proteomes" id="UP000236630">
    <property type="component" value="Unassembled WGS sequence"/>
</dbReference>
<sequence>MSNLFSISFHNWDSRSVGAFAGLDLVIVFTWRIVRSPGAPQRRQPKRHAPSTSNSVASTQANATLMPSGASSSSEDLRTQIADALFQPPTLGQVVSQKLSEGRKVTCRLLGVILEESSPEEILNQVTVSFVISYLMERVLDDESVIFEPPVTSLAVVKGSSGSGKCGGSHFRRFGKRQVYS</sequence>
<keyword evidence="3" id="KW-1185">Reference proteome</keyword>
<dbReference type="EMBL" id="BDQV01000246">
    <property type="protein sequence ID" value="GAY60799.1"/>
    <property type="molecule type" value="Genomic_DNA"/>
</dbReference>
<gene>
    <name evidence="2" type="ORF">CUMW_204890</name>
</gene>
<feature type="compositionally biased region" description="Polar residues" evidence="1">
    <location>
        <begin position="50"/>
        <end position="73"/>
    </location>
</feature>
<dbReference type="STRING" id="55188.A0A2H5Q841"/>
<dbReference type="AlphaFoldDB" id="A0A2H5Q841"/>
<dbReference type="PANTHER" id="PTHR34126:SF1">
    <property type="entry name" value="PEROXISOME BIOGENESIS PROTEIN 22"/>
    <property type="match status" value="1"/>
</dbReference>
<evidence type="ECO:0000256" key="1">
    <source>
        <dbReference type="SAM" id="MobiDB-lite"/>
    </source>
</evidence>
<name>A0A2H5Q841_CITUN</name>
<evidence type="ECO:0000313" key="3">
    <source>
        <dbReference type="Proteomes" id="UP000236630"/>
    </source>
</evidence>
<comment type="caution">
    <text evidence="2">The sequence shown here is derived from an EMBL/GenBank/DDBJ whole genome shotgun (WGS) entry which is preliminary data.</text>
</comment>
<organism evidence="2 3">
    <name type="scientific">Citrus unshiu</name>
    <name type="common">Satsuma mandarin</name>
    <name type="synonym">Citrus nobilis var. unshiu</name>
    <dbReference type="NCBI Taxonomy" id="55188"/>
    <lineage>
        <taxon>Eukaryota</taxon>
        <taxon>Viridiplantae</taxon>
        <taxon>Streptophyta</taxon>
        <taxon>Embryophyta</taxon>
        <taxon>Tracheophyta</taxon>
        <taxon>Spermatophyta</taxon>
        <taxon>Magnoliopsida</taxon>
        <taxon>eudicotyledons</taxon>
        <taxon>Gunneridae</taxon>
        <taxon>Pentapetalae</taxon>
        <taxon>rosids</taxon>
        <taxon>malvids</taxon>
        <taxon>Sapindales</taxon>
        <taxon>Rutaceae</taxon>
        <taxon>Aurantioideae</taxon>
        <taxon>Citrus</taxon>
    </lineage>
</organism>
<dbReference type="InterPro" id="IPR037485">
    <property type="entry name" value="PEX22"/>
</dbReference>
<dbReference type="PANTHER" id="PTHR34126">
    <property type="entry name" value="PEROXISOME BIOGENESIS PROTEIN 22"/>
    <property type="match status" value="1"/>
</dbReference>
<proteinExistence type="predicted"/>
<accession>A0A2H5Q841</accession>
<evidence type="ECO:0000313" key="2">
    <source>
        <dbReference type="EMBL" id="GAY60799.1"/>
    </source>
</evidence>
<reference evidence="2 3" key="1">
    <citation type="journal article" date="2017" name="Front. Genet.">
        <title>Draft sequencing of the heterozygous diploid genome of Satsuma (Citrus unshiu Marc.) using a hybrid assembly approach.</title>
        <authorList>
            <person name="Shimizu T."/>
            <person name="Tanizawa Y."/>
            <person name="Mochizuki T."/>
            <person name="Nagasaki H."/>
            <person name="Yoshioka T."/>
            <person name="Toyoda A."/>
            <person name="Fujiyama A."/>
            <person name="Kaminuma E."/>
            <person name="Nakamura Y."/>
        </authorList>
    </citation>
    <scope>NUCLEOTIDE SEQUENCE [LARGE SCALE GENOMIC DNA]</scope>
    <source>
        <strain evidence="3">cv. Miyagawa wase</strain>
    </source>
</reference>